<dbReference type="InterPro" id="IPR010310">
    <property type="entry name" value="T7SS_ESAT-6-like"/>
</dbReference>
<reference evidence="4 5" key="1">
    <citation type="submission" date="2024-10" db="EMBL/GenBank/DDBJ databases">
        <title>The Natural Products Discovery Center: Release of the First 8490 Sequenced Strains for Exploring Actinobacteria Biosynthetic Diversity.</title>
        <authorList>
            <person name="Kalkreuter E."/>
            <person name="Kautsar S.A."/>
            <person name="Yang D."/>
            <person name="Bader C.D."/>
            <person name="Teijaro C.N."/>
            <person name="Fluegel L."/>
            <person name="Davis C.M."/>
            <person name="Simpson J.R."/>
            <person name="Lauterbach L."/>
            <person name="Steele A.D."/>
            <person name="Gui C."/>
            <person name="Meng S."/>
            <person name="Li G."/>
            <person name="Viehrig K."/>
            <person name="Ye F."/>
            <person name="Su P."/>
            <person name="Kiefer A.F."/>
            <person name="Nichols A."/>
            <person name="Cepeda A.J."/>
            <person name="Yan W."/>
            <person name="Fan B."/>
            <person name="Jiang Y."/>
            <person name="Adhikari A."/>
            <person name="Zheng C.-J."/>
            <person name="Schuster L."/>
            <person name="Cowan T.M."/>
            <person name="Smanski M.J."/>
            <person name="Chevrette M.G."/>
            <person name="De Carvalho L.P.S."/>
            <person name="Shen B."/>
        </authorList>
    </citation>
    <scope>NUCLEOTIDE SEQUENCE [LARGE SCALE GENOMIC DNA]</scope>
    <source>
        <strain evidence="4 5">NPDC001281</strain>
    </source>
</reference>
<dbReference type="InterPro" id="IPR023346">
    <property type="entry name" value="Lysozyme-like_dom_sf"/>
</dbReference>
<keyword evidence="5" id="KW-1185">Reference proteome</keyword>
<protein>
    <submittedName>
        <fullName evidence="4">WXG100 family type VII secretion target</fullName>
    </submittedName>
</protein>
<evidence type="ECO:0000313" key="5">
    <source>
        <dbReference type="Proteomes" id="UP001602119"/>
    </source>
</evidence>
<dbReference type="Gene3D" id="1.10.287.1060">
    <property type="entry name" value="ESAT-6-like"/>
    <property type="match status" value="1"/>
</dbReference>
<dbReference type="RefSeq" id="WP_066933279.1">
    <property type="nucleotide sequence ID" value="NZ_BBYK01000038.1"/>
</dbReference>
<gene>
    <name evidence="4" type="ORF">ACFY05_09275</name>
</gene>
<feature type="domain" description="Transglycosylase SLT" evidence="3">
    <location>
        <begin position="298"/>
        <end position="364"/>
    </location>
</feature>
<dbReference type="Proteomes" id="UP001602119">
    <property type="component" value="Unassembled WGS sequence"/>
</dbReference>
<evidence type="ECO:0000259" key="3">
    <source>
        <dbReference type="Pfam" id="PF01464"/>
    </source>
</evidence>
<dbReference type="InterPro" id="IPR008258">
    <property type="entry name" value="Transglycosylase_SLT_dom_1"/>
</dbReference>
<accession>A0ABW6V564</accession>
<feature type="region of interest" description="Disordered" evidence="2">
    <location>
        <begin position="201"/>
        <end position="269"/>
    </location>
</feature>
<sequence>MSEPKGAALPQLAALPGGGELAGLLADVTGKPELIRGLATRWSGVMRMLNEQGGTLVAAVDDVDNAWQGASADAFVTHMRKYGPAADELHDALDRAVRNLRKAADALEKAHTDVYAICEGVVHDAEAYAKDHPDASAQKAADDKRALVQQALTSARPHVESADEAVDTALAAVGDLRDHGMAKFSAIKAPGDHAFVPASASTGLGWERTPGYSPEAGSDARTTLASYGGSGGPGNSGGSGGSGGSGSSGGFGGYGPSGPPPPGGGPAAPAEVRAWIEEAVSILKAHGYPASKMNIDDIWMIIQHESGGNPRIVNTDPSDINTIRGTPSKGLMQTIDPTFNAWSLPGHKDIYNPVDNIIAGVRYAIARYGSVSAVPGVVGVKTGAGYQGY</sequence>
<evidence type="ECO:0000313" key="4">
    <source>
        <dbReference type="EMBL" id="MFF4773034.1"/>
    </source>
</evidence>
<feature type="compositionally biased region" description="Gly residues" evidence="2">
    <location>
        <begin position="228"/>
        <end position="256"/>
    </location>
</feature>
<organism evidence="4 5">
    <name type="scientific">Microtetraspora fusca</name>
    <dbReference type="NCBI Taxonomy" id="1997"/>
    <lineage>
        <taxon>Bacteria</taxon>
        <taxon>Bacillati</taxon>
        <taxon>Actinomycetota</taxon>
        <taxon>Actinomycetes</taxon>
        <taxon>Streptosporangiales</taxon>
        <taxon>Streptosporangiaceae</taxon>
        <taxon>Microtetraspora</taxon>
    </lineage>
</organism>
<dbReference type="SUPFAM" id="SSF53955">
    <property type="entry name" value="Lysozyme-like"/>
    <property type="match status" value="1"/>
</dbReference>
<dbReference type="SUPFAM" id="SSF140453">
    <property type="entry name" value="EsxAB dimer-like"/>
    <property type="match status" value="1"/>
</dbReference>
<dbReference type="EMBL" id="JBIAXI010000005">
    <property type="protein sequence ID" value="MFF4773034.1"/>
    <property type="molecule type" value="Genomic_DNA"/>
</dbReference>
<dbReference type="Gene3D" id="1.10.530.10">
    <property type="match status" value="1"/>
</dbReference>
<name>A0ABW6V564_MICFU</name>
<feature type="coiled-coil region" evidence="1">
    <location>
        <begin position="86"/>
        <end position="113"/>
    </location>
</feature>
<dbReference type="CDD" id="cd13402">
    <property type="entry name" value="LT_TF-like"/>
    <property type="match status" value="1"/>
</dbReference>
<comment type="caution">
    <text evidence="4">The sequence shown here is derived from an EMBL/GenBank/DDBJ whole genome shotgun (WGS) entry which is preliminary data.</text>
</comment>
<proteinExistence type="predicted"/>
<evidence type="ECO:0000256" key="2">
    <source>
        <dbReference type="SAM" id="MobiDB-lite"/>
    </source>
</evidence>
<keyword evidence="1" id="KW-0175">Coiled coil</keyword>
<evidence type="ECO:0000256" key="1">
    <source>
        <dbReference type="SAM" id="Coils"/>
    </source>
</evidence>
<dbReference type="Pfam" id="PF06013">
    <property type="entry name" value="WXG100"/>
    <property type="match status" value="1"/>
</dbReference>
<dbReference type="InterPro" id="IPR036689">
    <property type="entry name" value="ESAT-6-like_sf"/>
</dbReference>
<dbReference type="Pfam" id="PF01464">
    <property type="entry name" value="SLT"/>
    <property type="match status" value="1"/>
</dbReference>